<feature type="compositionally biased region" description="Acidic residues" evidence="1">
    <location>
        <begin position="132"/>
        <end position="141"/>
    </location>
</feature>
<accession>A0A1X1C0Q0</accession>
<comment type="caution">
    <text evidence="2">The sequence shown here is derived from an EMBL/GenBank/DDBJ whole genome shotgun (WGS) entry which is preliminary data.</text>
</comment>
<keyword evidence="3" id="KW-1185">Reference proteome</keyword>
<dbReference type="InterPro" id="IPR020378">
    <property type="entry name" value="DUF4186"/>
</dbReference>
<evidence type="ECO:0000256" key="1">
    <source>
        <dbReference type="SAM" id="MobiDB-lite"/>
    </source>
</evidence>
<feature type="region of interest" description="Disordered" evidence="1">
    <location>
        <begin position="120"/>
        <end position="141"/>
    </location>
</feature>
<dbReference type="OrthoDB" id="3781311at2"/>
<name>A0A1X1C0Q0_9GAMM</name>
<dbReference type="RefSeq" id="WP_094119600.1">
    <property type="nucleotide sequence ID" value="NZ_MLFN01000005.1"/>
</dbReference>
<evidence type="ECO:0000313" key="3">
    <source>
        <dbReference type="Proteomes" id="UP000193933"/>
    </source>
</evidence>
<reference evidence="2 3" key="1">
    <citation type="journal article" date="2017" name="Antonie Van Leeuwenhoek">
        <title>Phylogenomic resolution of the bacterial genus Pantoea and its relationship with Erwinia and Tatumella.</title>
        <authorList>
            <person name="Palmer M."/>
            <person name="Steenkamp E.T."/>
            <person name="Coetzee M.P."/>
            <person name="Chan W.Y."/>
            <person name="van Zyl E."/>
            <person name="De Maayer P."/>
            <person name="Coutinho T.A."/>
            <person name="Blom J."/>
            <person name="Smits T.H."/>
            <person name="Duffy B."/>
            <person name="Venter S.N."/>
        </authorList>
    </citation>
    <scope>NUCLEOTIDE SEQUENCE [LARGE SCALE GENOMIC DNA]</scope>
    <source>
        <strain evidence="2 3">LMG 24534</strain>
    </source>
</reference>
<dbReference type="Pfam" id="PF13811">
    <property type="entry name" value="DUF4186"/>
    <property type="match status" value="1"/>
</dbReference>
<protein>
    <submittedName>
        <fullName evidence="2">DUF4186 domain-containing protein</fullName>
    </submittedName>
</protein>
<dbReference type="Proteomes" id="UP000193933">
    <property type="component" value="Unassembled WGS sequence"/>
</dbReference>
<organism evidence="2 3">
    <name type="scientific">Pantoea conspicua</name>
    <dbReference type="NCBI Taxonomy" id="472705"/>
    <lineage>
        <taxon>Bacteria</taxon>
        <taxon>Pseudomonadati</taxon>
        <taxon>Pseudomonadota</taxon>
        <taxon>Gammaproteobacteria</taxon>
        <taxon>Enterobacterales</taxon>
        <taxon>Erwiniaceae</taxon>
        <taxon>Pantoea</taxon>
    </lineage>
</organism>
<feature type="compositionally biased region" description="Low complexity" evidence="1">
    <location>
        <begin position="120"/>
        <end position="131"/>
    </location>
</feature>
<evidence type="ECO:0000313" key="2">
    <source>
        <dbReference type="EMBL" id="ORM55014.1"/>
    </source>
</evidence>
<sequence>MTSFDDLFTRLAQSPFRQRFRLGRAEYDYVRSRDEATLRQHAADFIARRLAPARPANDGKQTPMRGHPVFIAQHATATCCRGCLSKWHHIAPDQPLSAEQQTYVVTVLLQWIAAQMQQPAPAARPQKAQPGPDDDPQLALW</sequence>
<proteinExistence type="predicted"/>
<gene>
    <name evidence="2" type="ORF">HA41_03335</name>
</gene>
<dbReference type="STRING" id="472705.GCA_001743465_00276"/>
<dbReference type="EMBL" id="MLFN01000005">
    <property type="protein sequence ID" value="ORM55014.1"/>
    <property type="molecule type" value="Genomic_DNA"/>
</dbReference>
<dbReference type="AlphaFoldDB" id="A0A1X1C0Q0"/>